<reference evidence="3" key="2">
    <citation type="submission" date="2020-06" db="EMBL/GenBank/DDBJ databases">
        <authorList>
            <person name="Ji K."/>
            <person name="Li J."/>
        </authorList>
    </citation>
    <scope>NUCLEOTIDE SEQUENCE</scope>
    <source>
        <strain evidence="3">JKM2019</strain>
        <tissue evidence="3">Whole body</tissue>
    </source>
</reference>
<evidence type="ECO:0000313" key="3">
    <source>
        <dbReference type="EMBL" id="KAH7639200.1"/>
    </source>
</evidence>
<accession>A0A922I6F7</accession>
<evidence type="ECO:0000256" key="1">
    <source>
        <dbReference type="SAM" id="MobiDB-lite"/>
    </source>
</evidence>
<dbReference type="EMBL" id="ASGP02000002">
    <property type="protein sequence ID" value="KAH9522260.1"/>
    <property type="molecule type" value="Genomic_DNA"/>
</dbReference>
<reference evidence="3" key="3">
    <citation type="journal article" date="2021" name="World Allergy Organ. J.">
        <title>Chromosome-level assembly of Dermatophagoides farinae genome and transcriptome reveals two novel allergens Der f 37 and Der f 39.</title>
        <authorList>
            <person name="Chen J."/>
            <person name="Cai Z."/>
            <person name="Fan D."/>
            <person name="Hu J."/>
            <person name="Hou Y."/>
            <person name="He Y."/>
            <person name="Zhang Z."/>
            <person name="Zhao Z."/>
            <person name="Gao P."/>
            <person name="Hu W."/>
            <person name="Sun J."/>
            <person name="Li J."/>
            <person name="Ji K."/>
        </authorList>
    </citation>
    <scope>NUCLEOTIDE SEQUENCE</scope>
    <source>
        <strain evidence="3">JKM2019</strain>
    </source>
</reference>
<feature type="region of interest" description="Disordered" evidence="1">
    <location>
        <begin position="190"/>
        <end position="290"/>
    </location>
</feature>
<dbReference type="Proteomes" id="UP000828236">
    <property type="component" value="Unassembled WGS sequence"/>
</dbReference>
<evidence type="ECO:0000313" key="4">
    <source>
        <dbReference type="EMBL" id="KAH9522260.1"/>
    </source>
</evidence>
<comment type="caution">
    <text evidence="4">The sequence shown here is derived from an EMBL/GenBank/DDBJ whole genome shotgun (WGS) entry which is preliminary data.</text>
</comment>
<dbReference type="EMBL" id="SDOV01000007">
    <property type="protein sequence ID" value="KAH7639200.1"/>
    <property type="molecule type" value="Genomic_DNA"/>
</dbReference>
<feature type="transmembrane region" description="Helical" evidence="2">
    <location>
        <begin position="56"/>
        <end position="78"/>
    </location>
</feature>
<dbReference type="OrthoDB" id="8964374at2759"/>
<protein>
    <submittedName>
        <fullName evidence="4">Uncharacterized protein</fullName>
    </submittedName>
</protein>
<reference evidence="4" key="4">
    <citation type="journal article" date="2022" name="Res Sq">
        <title>Comparative Genomics Reveals Insights into the Divergent Evolution of Astigmatic Mites and Household Pest Adaptations.</title>
        <authorList>
            <person name="Xiong Q."/>
            <person name="Wan A.T.-Y."/>
            <person name="Liu X.-Y."/>
            <person name="Fung C.S.-H."/>
            <person name="Xiao X."/>
            <person name="Malainual N."/>
            <person name="Hou J."/>
            <person name="Wang L."/>
            <person name="Wang M."/>
            <person name="Yang K."/>
            <person name="Cui Y."/>
            <person name="Leung E."/>
            <person name="Nong W."/>
            <person name="Shin S.-K."/>
            <person name="Au S."/>
            <person name="Jeong K.Y."/>
            <person name="Chew F.T."/>
            <person name="Hui J."/>
            <person name="Leung T.F."/>
            <person name="Tungtrongchitr A."/>
            <person name="Zhong N."/>
            <person name="Liu Z."/>
            <person name="Tsui S."/>
        </authorList>
    </citation>
    <scope>NUCLEOTIDE SEQUENCE</scope>
    <source>
        <strain evidence="4">Derf</strain>
        <tissue evidence="4">Whole organism</tissue>
    </source>
</reference>
<evidence type="ECO:0000256" key="2">
    <source>
        <dbReference type="SAM" id="Phobius"/>
    </source>
</evidence>
<keyword evidence="2" id="KW-0812">Transmembrane</keyword>
<sequence>MKLTNSISAGIARMESKLMGVSTTSNEMETGSMSGTELIGTSRQQYEPTAMLVARLIARTMLFMTVIIGSFILVSVYIQSKSLQCTEFTTAEASHGGPYFEPMMATSEPDDEYSSGQRHIPLSLRMSGRAGEMINAMGDDEKGHVNCVIERKTANQIIASEPKKLMTPFGNITTDPRLVHLTGEKLIFSCHSGDDDQQQQQPKLSKEGNPIIQSSFSSMSDSNDDQSEPKPVRQLIIISGPSRPMDKNDDDDGKDPAPKSIENNAGKGNGPSPINSLGRNKRQAPIPFENINNKKKECACKCAC</sequence>
<keyword evidence="2" id="KW-0472">Membrane</keyword>
<dbReference type="AlphaFoldDB" id="A0A922I6F7"/>
<keyword evidence="5" id="KW-1185">Reference proteome</keyword>
<proteinExistence type="predicted"/>
<organism evidence="4 5">
    <name type="scientific">Dermatophagoides farinae</name>
    <name type="common">American house dust mite</name>
    <dbReference type="NCBI Taxonomy" id="6954"/>
    <lineage>
        <taxon>Eukaryota</taxon>
        <taxon>Metazoa</taxon>
        <taxon>Ecdysozoa</taxon>
        <taxon>Arthropoda</taxon>
        <taxon>Chelicerata</taxon>
        <taxon>Arachnida</taxon>
        <taxon>Acari</taxon>
        <taxon>Acariformes</taxon>
        <taxon>Sarcoptiformes</taxon>
        <taxon>Astigmata</taxon>
        <taxon>Psoroptidia</taxon>
        <taxon>Analgoidea</taxon>
        <taxon>Pyroglyphidae</taxon>
        <taxon>Dermatophagoidinae</taxon>
        <taxon>Dermatophagoides</taxon>
    </lineage>
</organism>
<dbReference type="Proteomes" id="UP000790347">
    <property type="component" value="Unassembled WGS sequence"/>
</dbReference>
<evidence type="ECO:0000313" key="5">
    <source>
        <dbReference type="Proteomes" id="UP000790347"/>
    </source>
</evidence>
<gene>
    <name evidence="4" type="ORF">DERF_005848</name>
    <name evidence="3" type="ORF">HUG17_3233</name>
</gene>
<keyword evidence="2" id="KW-1133">Transmembrane helix</keyword>
<name>A0A922I6F7_DERFA</name>
<reference evidence="4" key="1">
    <citation type="submission" date="2013-05" db="EMBL/GenBank/DDBJ databases">
        <authorList>
            <person name="Yim A.K.Y."/>
            <person name="Chan T.F."/>
            <person name="Ji K.M."/>
            <person name="Liu X.Y."/>
            <person name="Zhou J.W."/>
            <person name="Li R.Q."/>
            <person name="Yang K.Y."/>
            <person name="Li J."/>
            <person name="Li M."/>
            <person name="Law P.T.W."/>
            <person name="Wu Y.L."/>
            <person name="Cai Z.L."/>
            <person name="Qin H."/>
            <person name="Bao Y."/>
            <person name="Leung R.K.K."/>
            <person name="Ng P.K.S."/>
            <person name="Zou J."/>
            <person name="Zhong X.J."/>
            <person name="Ran P.X."/>
            <person name="Zhong N.S."/>
            <person name="Liu Z.G."/>
            <person name="Tsui S.K.W."/>
        </authorList>
    </citation>
    <scope>NUCLEOTIDE SEQUENCE</scope>
    <source>
        <strain evidence="4">Derf</strain>
        <tissue evidence="4">Whole organism</tissue>
    </source>
</reference>